<protein>
    <submittedName>
        <fullName evidence="2">Uncharacterized protein</fullName>
    </submittedName>
</protein>
<accession>A0A917TCW4</accession>
<comment type="caution">
    <text evidence="2">The sequence shown here is derived from an EMBL/GenBank/DDBJ whole genome shotgun (WGS) entry which is preliminary data.</text>
</comment>
<dbReference type="AlphaFoldDB" id="A0A917TCW4"/>
<evidence type="ECO:0000256" key="1">
    <source>
        <dbReference type="SAM" id="Phobius"/>
    </source>
</evidence>
<sequence length="94" mass="10120">MSVLLSQAAAAAHMAAPTTTLALPQFDSLKNTIITILVSLFMVILIVRMFTAWAQKRWGEMIAEGAAAIFAGWFVFAPDNAQATIVAIVHQIFG</sequence>
<name>A0A917TCW4_9ACTN</name>
<feature type="transmembrane region" description="Helical" evidence="1">
    <location>
        <begin position="32"/>
        <end position="51"/>
    </location>
</feature>
<dbReference type="EMBL" id="BMNA01000015">
    <property type="protein sequence ID" value="GGM15973.1"/>
    <property type="molecule type" value="Genomic_DNA"/>
</dbReference>
<evidence type="ECO:0000313" key="2">
    <source>
        <dbReference type="EMBL" id="GGM15973.1"/>
    </source>
</evidence>
<gene>
    <name evidence="2" type="ORF">GCM10011594_39970</name>
</gene>
<keyword evidence="3" id="KW-1185">Reference proteome</keyword>
<evidence type="ECO:0000313" key="3">
    <source>
        <dbReference type="Proteomes" id="UP000655208"/>
    </source>
</evidence>
<reference evidence="2" key="2">
    <citation type="submission" date="2020-09" db="EMBL/GenBank/DDBJ databases">
        <authorList>
            <person name="Sun Q."/>
            <person name="Zhou Y."/>
        </authorList>
    </citation>
    <scope>NUCLEOTIDE SEQUENCE</scope>
    <source>
        <strain evidence="2">CGMCC 4.7308</strain>
    </source>
</reference>
<keyword evidence="1" id="KW-0812">Transmembrane</keyword>
<dbReference type="Proteomes" id="UP000655208">
    <property type="component" value="Unassembled WGS sequence"/>
</dbReference>
<organism evidence="2 3">
    <name type="scientific">Nakamurella endophytica</name>
    <dbReference type="NCBI Taxonomy" id="1748367"/>
    <lineage>
        <taxon>Bacteria</taxon>
        <taxon>Bacillati</taxon>
        <taxon>Actinomycetota</taxon>
        <taxon>Actinomycetes</taxon>
        <taxon>Nakamurellales</taxon>
        <taxon>Nakamurellaceae</taxon>
        <taxon>Nakamurella</taxon>
    </lineage>
</organism>
<reference evidence="2" key="1">
    <citation type="journal article" date="2014" name="Int. J. Syst. Evol. Microbiol.">
        <title>Complete genome sequence of Corynebacterium casei LMG S-19264T (=DSM 44701T), isolated from a smear-ripened cheese.</title>
        <authorList>
            <consortium name="US DOE Joint Genome Institute (JGI-PGF)"/>
            <person name="Walter F."/>
            <person name="Albersmeier A."/>
            <person name="Kalinowski J."/>
            <person name="Ruckert C."/>
        </authorList>
    </citation>
    <scope>NUCLEOTIDE SEQUENCE</scope>
    <source>
        <strain evidence="2">CGMCC 4.7308</strain>
    </source>
</reference>
<dbReference type="RefSeq" id="WP_188944634.1">
    <property type="nucleotide sequence ID" value="NZ_BMNA01000015.1"/>
</dbReference>
<keyword evidence="1" id="KW-1133">Transmembrane helix</keyword>
<proteinExistence type="predicted"/>
<keyword evidence="1" id="KW-0472">Membrane</keyword>